<name>A0A9D4CR13_DREPO</name>
<evidence type="ECO:0000313" key="2">
    <source>
        <dbReference type="Proteomes" id="UP000828390"/>
    </source>
</evidence>
<keyword evidence="2" id="KW-1185">Reference proteome</keyword>
<accession>A0A9D4CR13</accession>
<dbReference type="Proteomes" id="UP000828390">
    <property type="component" value="Unassembled WGS sequence"/>
</dbReference>
<sequence length="51" mass="5892">MLSPGMYQKFSPSYRLSMDSPEMKTWISMVKTEKTMDKASNWTLSMDTVHG</sequence>
<dbReference type="EMBL" id="JAIWYP010000012">
    <property type="protein sequence ID" value="KAH3729067.1"/>
    <property type="molecule type" value="Genomic_DNA"/>
</dbReference>
<evidence type="ECO:0000313" key="1">
    <source>
        <dbReference type="EMBL" id="KAH3729067.1"/>
    </source>
</evidence>
<organism evidence="1 2">
    <name type="scientific">Dreissena polymorpha</name>
    <name type="common">Zebra mussel</name>
    <name type="synonym">Mytilus polymorpha</name>
    <dbReference type="NCBI Taxonomy" id="45954"/>
    <lineage>
        <taxon>Eukaryota</taxon>
        <taxon>Metazoa</taxon>
        <taxon>Spiralia</taxon>
        <taxon>Lophotrochozoa</taxon>
        <taxon>Mollusca</taxon>
        <taxon>Bivalvia</taxon>
        <taxon>Autobranchia</taxon>
        <taxon>Heteroconchia</taxon>
        <taxon>Euheterodonta</taxon>
        <taxon>Imparidentia</taxon>
        <taxon>Neoheterodontei</taxon>
        <taxon>Myida</taxon>
        <taxon>Dreissenoidea</taxon>
        <taxon>Dreissenidae</taxon>
        <taxon>Dreissena</taxon>
    </lineage>
</organism>
<comment type="caution">
    <text evidence="1">The sequence shown here is derived from an EMBL/GenBank/DDBJ whole genome shotgun (WGS) entry which is preliminary data.</text>
</comment>
<dbReference type="AlphaFoldDB" id="A0A9D4CR13"/>
<reference evidence="1" key="2">
    <citation type="submission" date="2020-11" db="EMBL/GenBank/DDBJ databases">
        <authorList>
            <person name="McCartney M.A."/>
            <person name="Auch B."/>
            <person name="Kono T."/>
            <person name="Mallez S."/>
            <person name="Becker A."/>
            <person name="Gohl D.M."/>
            <person name="Silverstein K.A.T."/>
            <person name="Koren S."/>
            <person name="Bechman K.B."/>
            <person name="Herman A."/>
            <person name="Abrahante J.E."/>
            <person name="Garbe J."/>
        </authorList>
    </citation>
    <scope>NUCLEOTIDE SEQUENCE</scope>
    <source>
        <strain evidence="1">Duluth1</strain>
        <tissue evidence="1">Whole animal</tissue>
    </source>
</reference>
<gene>
    <name evidence="1" type="ORF">DPMN_055030</name>
</gene>
<reference evidence="1" key="1">
    <citation type="journal article" date="2019" name="bioRxiv">
        <title>The Genome of the Zebra Mussel, Dreissena polymorpha: A Resource for Invasive Species Research.</title>
        <authorList>
            <person name="McCartney M.A."/>
            <person name="Auch B."/>
            <person name="Kono T."/>
            <person name="Mallez S."/>
            <person name="Zhang Y."/>
            <person name="Obille A."/>
            <person name="Becker A."/>
            <person name="Abrahante J.E."/>
            <person name="Garbe J."/>
            <person name="Badalamenti J.P."/>
            <person name="Herman A."/>
            <person name="Mangelson H."/>
            <person name="Liachko I."/>
            <person name="Sullivan S."/>
            <person name="Sone E.D."/>
            <person name="Koren S."/>
            <person name="Silverstein K.A.T."/>
            <person name="Beckman K.B."/>
            <person name="Gohl D.M."/>
        </authorList>
    </citation>
    <scope>NUCLEOTIDE SEQUENCE</scope>
    <source>
        <strain evidence="1">Duluth1</strain>
        <tissue evidence="1">Whole animal</tissue>
    </source>
</reference>
<proteinExistence type="predicted"/>
<protein>
    <submittedName>
        <fullName evidence="1">Uncharacterized protein</fullName>
    </submittedName>
</protein>